<dbReference type="AlphaFoldDB" id="L8PJZ6"/>
<dbReference type="PATRIC" id="fig|1160705.3.peg.3321"/>
<evidence type="ECO:0008006" key="4">
    <source>
        <dbReference type="Google" id="ProtNLM"/>
    </source>
</evidence>
<sequence length="119" mass="13105">MDLKRILPMAAASAALVVGAGLTTTASAAEYERFVIDKSFGYTWGGWNHEKVWGYVKDENADGACAQVTIYWYKSDGSIGDVDWTNKACPKDDIEYFEKAAGDGPHWKASKVYISLDKV</sequence>
<evidence type="ECO:0000256" key="1">
    <source>
        <dbReference type="SAM" id="SignalP"/>
    </source>
</evidence>
<feature type="chain" id="PRO_5003996255" description="Secreted protein" evidence="1">
    <location>
        <begin position="29"/>
        <end position="119"/>
    </location>
</feature>
<accession>L8PJZ6</accession>
<reference evidence="2 3" key="1">
    <citation type="journal article" date="2013" name="Genome Announc.">
        <title>Draft Genome Sequence of Streptomyces viridochromogenes Strain Tu57, Producer of Avilamycin.</title>
        <authorList>
            <person name="Gruning B.A."/>
            <person name="Erxleben A."/>
            <person name="Hahnlein A."/>
            <person name="Gunther S."/>
        </authorList>
    </citation>
    <scope>NUCLEOTIDE SEQUENCE [LARGE SCALE GENOMIC DNA]</scope>
    <source>
        <strain evidence="2 3">Tue57</strain>
    </source>
</reference>
<organism evidence="2 3">
    <name type="scientific">Streptomyces viridochromogenes Tue57</name>
    <dbReference type="NCBI Taxonomy" id="1160705"/>
    <lineage>
        <taxon>Bacteria</taxon>
        <taxon>Bacillati</taxon>
        <taxon>Actinomycetota</taxon>
        <taxon>Actinomycetes</taxon>
        <taxon>Kitasatosporales</taxon>
        <taxon>Streptomycetaceae</taxon>
        <taxon>Streptomyces</taxon>
    </lineage>
</organism>
<evidence type="ECO:0000313" key="3">
    <source>
        <dbReference type="Proteomes" id="UP000011205"/>
    </source>
</evidence>
<name>L8PJZ6_STRVR</name>
<dbReference type="RefSeq" id="WP_003998687.1">
    <property type="nucleotide sequence ID" value="NZ_AMLP01000106.1"/>
</dbReference>
<protein>
    <recommendedName>
        <fullName evidence="4">Secreted protein</fullName>
    </recommendedName>
</protein>
<gene>
    <name evidence="2" type="ORF">STVIR_3349</name>
</gene>
<feature type="signal peptide" evidence="1">
    <location>
        <begin position="1"/>
        <end position="28"/>
    </location>
</feature>
<dbReference type="EMBL" id="AMLP01000106">
    <property type="protein sequence ID" value="ELS55672.1"/>
    <property type="molecule type" value="Genomic_DNA"/>
</dbReference>
<keyword evidence="1" id="KW-0732">Signal</keyword>
<comment type="caution">
    <text evidence="2">The sequence shown here is derived from an EMBL/GenBank/DDBJ whole genome shotgun (WGS) entry which is preliminary data.</text>
</comment>
<dbReference type="Proteomes" id="UP000011205">
    <property type="component" value="Unassembled WGS sequence"/>
</dbReference>
<evidence type="ECO:0000313" key="2">
    <source>
        <dbReference type="EMBL" id="ELS55672.1"/>
    </source>
</evidence>
<proteinExistence type="predicted"/>